<name>A0A1H2N6D4_9ACTN</name>
<feature type="transmembrane region" description="Helical" evidence="7">
    <location>
        <begin position="59"/>
        <end position="83"/>
    </location>
</feature>
<dbReference type="InterPro" id="IPR011701">
    <property type="entry name" value="MFS"/>
</dbReference>
<feature type="transmembrane region" description="Helical" evidence="7">
    <location>
        <begin position="194"/>
        <end position="213"/>
    </location>
</feature>
<dbReference type="GO" id="GO:0005886">
    <property type="term" value="C:plasma membrane"/>
    <property type="evidence" value="ECO:0007669"/>
    <property type="project" value="UniProtKB-SubCell"/>
</dbReference>
<dbReference type="PANTHER" id="PTHR43045">
    <property type="entry name" value="SHIKIMATE TRANSPORTER"/>
    <property type="match status" value="1"/>
</dbReference>
<gene>
    <name evidence="9" type="ORF">SAMN04488544_3350</name>
</gene>
<protein>
    <submittedName>
        <fullName evidence="9">Major Facilitator Superfamily protein</fullName>
    </submittedName>
</protein>
<dbReference type="CDD" id="cd17369">
    <property type="entry name" value="MFS_ShiA_like"/>
    <property type="match status" value="1"/>
</dbReference>
<dbReference type="Proteomes" id="UP000198825">
    <property type="component" value="Chromosome I"/>
</dbReference>
<dbReference type="PANTHER" id="PTHR43045:SF1">
    <property type="entry name" value="SHIKIMATE TRANSPORTER"/>
    <property type="match status" value="1"/>
</dbReference>
<comment type="subcellular location">
    <subcellularLocation>
        <location evidence="1">Cell membrane</location>
        <topology evidence="1">Multi-pass membrane protein</topology>
    </subcellularLocation>
</comment>
<feature type="transmembrane region" description="Helical" evidence="7">
    <location>
        <begin position="343"/>
        <end position="367"/>
    </location>
</feature>
<feature type="transmembrane region" description="Helical" evidence="7">
    <location>
        <begin position="412"/>
        <end position="432"/>
    </location>
</feature>
<proteinExistence type="predicted"/>
<dbReference type="EMBL" id="LT629799">
    <property type="protein sequence ID" value="SDV00645.1"/>
    <property type="molecule type" value="Genomic_DNA"/>
</dbReference>
<keyword evidence="4 7" id="KW-0812">Transmembrane</keyword>
<feature type="transmembrane region" description="Helical" evidence="7">
    <location>
        <begin position="162"/>
        <end position="182"/>
    </location>
</feature>
<organism evidence="9 10">
    <name type="scientific">Microlunatus sagamiharensis</name>
    <dbReference type="NCBI Taxonomy" id="546874"/>
    <lineage>
        <taxon>Bacteria</taxon>
        <taxon>Bacillati</taxon>
        <taxon>Actinomycetota</taxon>
        <taxon>Actinomycetes</taxon>
        <taxon>Propionibacteriales</taxon>
        <taxon>Propionibacteriaceae</taxon>
        <taxon>Microlunatus</taxon>
    </lineage>
</organism>
<keyword evidence="2" id="KW-0813">Transport</keyword>
<feature type="domain" description="Major facilitator superfamily (MFS) profile" evidence="8">
    <location>
        <begin position="21"/>
        <end position="437"/>
    </location>
</feature>
<evidence type="ECO:0000256" key="6">
    <source>
        <dbReference type="ARBA" id="ARBA00023136"/>
    </source>
</evidence>
<dbReference type="InterPro" id="IPR020846">
    <property type="entry name" value="MFS_dom"/>
</dbReference>
<evidence type="ECO:0000259" key="8">
    <source>
        <dbReference type="PROSITE" id="PS50850"/>
    </source>
</evidence>
<evidence type="ECO:0000256" key="5">
    <source>
        <dbReference type="ARBA" id="ARBA00022989"/>
    </source>
</evidence>
<evidence type="ECO:0000256" key="4">
    <source>
        <dbReference type="ARBA" id="ARBA00022692"/>
    </source>
</evidence>
<keyword evidence="10" id="KW-1185">Reference proteome</keyword>
<dbReference type="RefSeq" id="WP_091076859.1">
    <property type="nucleotide sequence ID" value="NZ_LT629799.1"/>
</dbReference>
<feature type="transmembrane region" description="Helical" evidence="7">
    <location>
        <begin position="21"/>
        <end position="47"/>
    </location>
</feature>
<feature type="transmembrane region" description="Helical" evidence="7">
    <location>
        <begin position="318"/>
        <end position="337"/>
    </location>
</feature>
<feature type="transmembrane region" description="Helical" evidence="7">
    <location>
        <begin position="125"/>
        <end position="150"/>
    </location>
</feature>
<dbReference type="GO" id="GO:0022857">
    <property type="term" value="F:transmembrane transporter activity"/>
    <property type="evidence" value="ECO:0007669"/>
    <property type="project" value="InterPro"/>
</dbReference>
<dbReference type="SUPFAM" id="SSF103473">
    <property type="entry name" value="MFS general substrate transporter"/>
    <property type="match status" value="1"/>
</dbReference>
<keyword evidence="3" id="KW-1003">Cell membrane</keyword>
<evidence type="ECO:0000256" key="1">
    <source>
        <dbReference type="ARBA" id="ARBA00004651"/>
    </source>
</evidence>
<feature type="transmembrane region" description="Helical" evidence="7">
    <location>
        <begin position="252"/>
        <end position="274"/>
    </location>
</feature>
<feature type="transmembrane region" description="Helical" evidence="7">
    <location>
        <begin position="387"/>
        <end position="406"/>
    </location>
</feature>
<keyword evidence="5 7" id="KW-1133">Transmembrane helix</keyword>
<keyword evidence="6 7" id="KW-0472">Membrane</keyword>
<dbReference type="PROSITE" id="PS50850">
    <property type="entry name" value="MFS"/>
    <property type="match status" value="1"/>
</dbReference>
<accession>A0A1H2N6D4</accession>
<reference evidence="10" key="1">
    <citation type="submission" date="2016-10" db="EMBL/GenBank/DDBJ databases">
        <authorList>
            <person name="Varghese N."/>
            <person name="Submissions S."/>
        </authorList>
    </citation>
    <scope>NUCLEOTIDE SEQUENCE [LARGE SCALE GENOMIC DNA]</scope>
    <source>
        <strain evidence="10">DSM 21743</strain>
    </source>
</reference>
<dbReference type="Gene3D" id="1.20.1250.20">
    <property type="entry name" value="MFS general substrate transporter like domains"/>
    <property type="match status" value="2"/>
</dbReference>
<dbReference type="InterPro" id="IPR036259">
    <property type="entry name" value="MFS_trans_sf"/>
</dbReference>
<dbReference type="OrthoDB" id="9066401at2"/>
<evidence type="ECO:0000313" key="10">
    <source>
        <dbReference type="Proteomes" id="UP000198825"/>
    </source>
</evidence>
<feature type="transmembrane region" description="Helical" evidence="7">
    <location>
        <begin position="95"/>
        <end position="119"/>
    </location>
</feature>
<evidence type="ECO:0000256" key="7">
    <source>
        <dbReference type="SAM" id="Phobius"/>
    </source>
</evidence>
<evidence type="ECO:0000313" key="9">
    <source>
        <dbReference type="EMBL" id="SDV00645.1"/>
    </source>
</evidence>
<dbReference type="STRING" id="546874.SAMN04488544_3350"/>
<feature type="transmembrane region" description="Helical" evidence="7">
    <location>
        <begin position="286"/>
        <end position="306"/>
    </location>
</feature>
<evidence type="ECO:0000256" key="2">
    <source>
        <dbReference type="ARBA" id="ARBA00022448"/>
    </source>
</evidence>
<sequence>MSSPSTLDPERDVDPTQERRVLWAGVVGSVVEWYDFGLFGAASALVIGPLFFSSDLSPAAATLASFATFAIGFFARPVGGLLIANFGDRLGRKPALVFTLFLMGGSTFLMGCLPTYASIGLWAPVLLVLLRLCQGAGAGAELAGVMTIIAETVRPSRRAFGTAVPNGATAVGSALGVVTFLVVSQLPDEQFLSWGWRVPFWFSAVIFVVAVFIRRRIEETPEFLAAQERTERVATTVRVPLFGLLRTHWREVLLGFGAMSGHQAMSYITTTFAISYLTGTLDVGRSVTLAASLTASLVGAVLAAGFGHLADRIGAPRVFLAGAAWCLMMAFPFFLLIDTRAPLLIVLGLVVTYSISFGAMGGAQGAFLVNLFPPEVRYSGVAISRELAGTIVGGPAPLIAAALVAASGGQPWLVAAFLAVVCAVSVVCLLVARARVGDMVVTQPAARGAAR</sequence>
<evidence type="ECO:0000256" key="3">
    <source>
        <dbReference type="ARBA" id="ARBA00022475"/>
    </source>
</evidence>
<dbReference type="AlphaFoldDB" id="A0A1H2N6D4"/>
<dbReference type="Pfam" id="PF07690">
    <property type="entry name" value="MFS_1"/>
    <property type="match status" value="1"/>
</dbReference>